<accession>A0ACC4NSE4</accession>
<evidence type="ECO:0000313" key="1">
    <source>
        <dbReference type="EMBL" id="KHD23462.1"/>
    </source>
</evidence>
<keyword evidence="2" id="KW-1185">Reference proteome</keyword>
<evidence type="ECO:0000313" key="2">
    <source>
        <dbReference type="Proteomes" id="UP000030421"/>
    </source>
</evidence>
<dbReference type="EMBL" id="JRWR01000023">
    <property type="protein sequence ID" value="KHD23462.1"/>
    <property type="molecule type" value="Genomic_DNA"/>
</dbReference>
<sequence>MKTIKNSYRQDIIKLIEGDNLVGIELGVAGGEFSKRMVESGRFSQFYGVDMYADMHDTDEYKMALKHVGIDKNYKLFRMTFEEALDLFEDNSLDFIYVDGYAHSGEEGGRTIIDWSKKVKIGGLIAGDDYHKDWPLVVQAVDSFVESINGDLYVTENVEKGPTSEFPSWGVIKRQQCNLEYDQTLVEKGISENKKHEMQYLKQIVKKKLMPSFLKKRR</sequence>
<protein>
    <submittedName>
        <fullName evidence="1">Uncharacterized protein</fullName>
    </submittedName>
</protein>
<gene>
    <name evidence="1" type="ORF">NM09_18505</name>
</gene>
<reference evidence="1" key="1">
    <citation type="submission" date="2014-10" db="EMBL/GenBank/DDBJ databases">
        <title>Genome sequencing of Vibrio caribbeanicus T14.</title>
        <authorList>
            <person name="Chan K.-G."/>
            <person name="Mohamad N.I."/>
        </authorList>
    </citation>
    <scope>NUCLEOTIDE SEQUENCE</scope>
    <source>
        <strain evidence="1">T14</strain>
    </source>
</reference>
<dbReference type="Proteomes" id="UP000030421">
    <property type="component" value="Unassembled WGS sequence"/>
</dbReference>
<organism evidence="1 2">
    <name type="scientific">Vibrio caribbeanicus</name>
    <dbReference type="NCBI Taxonomy" id="701175"/>
    <lineage>
        <taxon>Bacteria</taxon>
        <taxon>Pseudomonadati</taxon>
        <taxon>Pseudomonadota</taxon>
        <taxon>Gammaproteobacteria</taxon>
        <taxon>Vibrionales</taxon>
        <taxon>Vibrionaceae</taxon>
        <taxon>Vibrio</taxon>
    </lineage>
</organism>
<proteinExistence type="predicted"/>
<name>A0ACC4NSE4_9VIBR</name>
<comment type="caution">
    <text evidence="1">The sequence shown here is derived from an EMBL/GenBank/DDBJ whole genome shotgun (WGS) entry which is preliminary data.</text>
</comment>